<feature type="domain" description="RNA polymerase sigma-70 region 2" evidence="5">
    <location>
        <begin position="41"/>
        <end position="89"/>
    </location>
</feature>
<dbReference type="SUPFAM" id="SSF88946">
    <property type="entry name" value="Sigma2 domain of RNA polymerase sigma factors"/>
    <property type="match status" value="1"/>
</dbReference>
<evidence type="ECO:0000313" key="6">
    <source>
        <dbReference type="EMBL" id="MBE1489866.1"/>
    </source>
</evidence>
<dbReference type="InterPro" id="IPR013325">
    <property type="entry name" value="RNA_pol_sigma_r2"/>
</dbReference>
<keyword evidence="4" id="KW-0812">Transmembrane</keyword>
<evidence type="ECO:0000259" key="5">
    <source>
        <dbReference type="Pfam" id="PF04542"/>
    </source>
</evidence>
<keyword evidence="7" id="KW-1185">Reference proteome</keyword>
<dbReference type="AlphaFoldDB" id="A0A927MB07"/>
<organism evidence="6 7">
    <name type="scientific">Plantactinospora soyae</name>
    <dbReference type="NCBI Taxonomy" id="1544732"/>
    <lineage>
        <taxon>Bacteria</taxon>
        <taxon>Bacillati</taxon>
        <taxon>Actinomycetota</taxon>
        <taxon>Actinomycetes</taxon>
        <taxon>Micromonosporales</taxon>
        <taxon>Micromonosporaceae</taxon>
        <taxon>Plantactinospora</taxon>
    </lineage>
</organism>
<dbReference type="Gene3D" id="1.10.1740.10">
    <property type="match status" value="1"/>
</dbReference>
<protein>
    <recommendedName>
        <fullName evidence="5">RNA polymerase sigma-70 region 2 domain-containing protein</fullName>
    </recommendedName>
</protein>
<gene>
    <name evidence="6" type="ORF">H4W31_005504</name>
</gene>
<evidence type="ECO:0000256" key="1">
    <source>
        <dbReference type="ARBA" id="ARBA00023015"/>
    </source>
</evidence>
<feature type="transmembrane region" description="Helical" evidence="4">
    <location>
        <begin position="89"/>
        <end position="112"/>
    </location>
</feature>
<reference evidence="6" key="1">
    <citation type="submission" date="2020-10" db="EMBL/GenBank/DDBJ databases">
        <title>Sequencing the genomes of 1000 actinobacteria strains.</title>
        <authorList>
            <person name="Klenk H.-P."/>
        </authorList>
    </citation>
    <scope>NUCLEOTIDE SEQUENCE</scope>
    <source>
        <strain evidence="6">DSM 46832</strain>
    </source>
</reference>
<accession>A0A927MB07</accession>
<comment type="caution">
    <text evidence="6">The sequence shown here is derived from an EMBL/GenBank/DDBJ whole genome shotgun (WGS) entry which is preliminary data.</text>
</comment>
<evidence type="ECO:0000256" key="2">
    <source>
        <dbReference type="ARBA" id="ARBA00023082"/>
    </source>
</evidence>
<dbReference type="InterPro" id="IPR007627">
    <property type="entry name" value="RNA_pol_sigma70_r2"/>
</dbReference>
<keyword evidence="4" id="KW-0472">Membrane</keyword>
<dbReference type="Pfam" id="PF04542">
    <property type="entry name" value="Sigma70_r2"/>
    <property type="match status" value="1"/>
</dbReference>
<name>A0A927MB07_9ACTN</name>
<dbReference type="InterPro" id="IPR039425">
    <property type="entry name" value="RNA_pol_sigma-70-like"/>
</dbReference>
<keyword evidence="4" id="KW-1133">Transmembrane helix</keyword>
<dbReference type="EMBL" id="JADBEB010000001">
    <property type="protein sequence ID" value="MBE1489866.1"/>
    <property type="molecule type" value="Genomic_DNA"/>
</dbReference>
<sequence length="123" mass="13322">MRSDQEAAVRKSGVGWTEESDVAELLVAAHAGDDGAFGRLVGPLRDELRAHCYRMPGSVHDAEDAVQDTLDRAWRGMERFEDRGTVRPWPALALAGVVIAVLGALGSAWSAARLPIARVLHHE</sequence>
<evidence type="ECO:0000256" key="3">
    <source>
        <dbReference type="ARBA" id="ARBA00023163"/>
    </source>
</evidence>
<keyword evidence="1" id="KW-0805">Transcription regulation</keyword>
<dbReference type="PANTHER" id="PTHR43133:SF65">
    <property type="entry name" value="ECF RNA POLYMERASE SIGMA FACTOR SIGG"/>
    <property type="match status" value="1"/>
</dbReference>
<proteinExistence type="predicted"/>
<keyword evidence="2" id="KW-0731">Sigma factor</keyword>
<dbReference type="Proteomes" id="UP000649753">
    <property type="component" value="Unassembled WGS sequence"/>
</dbReference>
<dbReference type="GO" id="GO:0006352">
    <property type="term" value="P:DNA-templated transcription initiation"/>
    <property type="evidence" value="ECO:0007669"/>
    <property type="project" value="InterPro"/>
</dbReference>
<evidence type="ECO:0000313" key="7">
    <source>
        <dbReference type="Proteomes" id="UP000649753"/>
    </source>
</evidence>
<dbReference type="PANTHER" id="PTHR43133">
    <property type="entry name" value="RNA POLYMERASE ECF-TYPE SIGMA FACTO"/>
    <property type="match status" value="1"/>
</dbReference>
<dbReference type="GO" id="GO:0016987">
    <property type="term" value="F:sigma factor activity"/>
    <property type="evidence" value="ECO:0007669"/>
    <property type="project" value="UniProtKB-KW"/>
</dbReference>
<keyword evidence="3" id="KW-0804">Transcription</keyword>
<evidence type="ECO:0000256" key="4">
    <source>
        <dbReference type="SAM" id="Phobius"/>
    </source>
</evidence>